<feature type="region of interest" description="Disordered" evidence="1">
    <location>
        <begin position="53"/>
        <end position="81"/>
    </location>
</feature>
<dbReference type="Proteomes" id="UP000274504">
    <property type="component" value="Unassembled WGS sequence"/>
</dbReference>
<proteinExistence type="predicted"/>
<name>A0A0R3SJN8_HYMDI</name>
<dbReference type="EMBL" id="UYSG01002406">
    <property type="protein sequence ID" value="VDL57469.1"/>
    <property type="molecule type" value="Genomic_DNA"/>
</dbReference>
<evidence type="ECO:0000256" key="1">
    <source>
        <dbReference type="SAM" id="MobiDB-lite"/>
    </source>
</evidence>
<evidence type="ECO:0000313" key="4">
    <source>
        <dbReference type="WBParaSite" id="HDID_0000515301-mRNA-1"/>
    </source>
</evidence>
<evidence type="ECO:0000313" key="2">
    <source>
        <dbReference type="EMBL" id="VDL57469.1"/>
    </source>
</evidence>
<dbReference type="AlphaFoldDB" id="A0A0R3SJN8"/>
<accession>A0A0R3SJN8</accession>
<reference evidence="2 3" key="2">
    <citation type="submission" date="2018-11" db="EMBL/GenBank/DDBJ databases">
        <authorList>
            <consortium name="Pathogen Informatics"/>
        </authorList>
    </citation>
    <scope>NUCLEOTIDE SEQUENCE [LARGE SCALE GENOMIC DNA]</scope>
</reference>
<dbReference type="WBParaSite" id="HDID_0000515301-mRNA-1">
    <property type="protein sequence ID" value="HDID_0000515301-mRNA-1"/>
    <property type="gene ID" value="HDID_0000515301"/>
</dbReference>
<organism evidence="4">
    <name type="scientific">Hymenolepis diminuta</name>
    <name type="common">Rat tapeworm</name>
    <dbReference type="NCBI Taxonomy" id="6216"/>
    <lineage>
        <taxon>Eukaryota</taxon>
        <taxon>Metazoa</taxon>
        <taxon>Spiralia</taxon>
        <taxon>Lophotrochozoa</taxon>
        <taxon>Platyhelminthes</taxon>
        <taxon>Cestoda</taxon>
        <taxon>Eucestoda</taxon>
        <taxon>Cyclophyllidea</taxon>
        <taxon>Hymenolepididae</taxon>
        <taxon>Hymenolepis</taxon>
    </lineage>
</organism>
<protein>
    <submittedName>
        <fullName evidence="2 4">Uncharacterized protein</fullName>
    </submittedName>
</protein>
<sequence length="81" mass="9228">MLRDLATSTLKNEVLLRSTKNHRHEHVLAATPSSFAQLECPAIIRGQYEKKHLNGERERSNAFHNKQSPKGLFCSKSEIVE</sequence>
<evidence type="ECO:0000313" key="3">
    <source>
        <dbReference type="Proteomes" id="UP000274504"/>
    </source>
</evidence>
<gene>
    <name evidence="2" type="ORF">HDID_LOCUS5151</name>
</gene>
<reference evidence="4" key="1">
    <citation type="submission" date="2017-02" db="UniProtKB">
        <authorList>
            <consortium name="WormBaseParasite"/>
        </authorList>
    </citation>
    <scope>IDENTIFICATION</scope>
</reference>